<feature type="transmembrane region" description="Helical" evidence="9">
    <location>
        <begin position="42"/>
        <end position="63"/>
    </location>
</feature>
<keyword evidence="8 9" id="KW-0472">Membrane</keyword>
<evidence type="ECO:0000256" key="9">
    <source>
        <dbReference type="SAM" id="Phobius"/>
    </source>
</evidence>
<keyword evidence="11" id="KW-1185">Reference proteome</keyword>
<protein>
    <submittedName>
        <fullName evidence="10">Arginine:ornithine antiporter/lysine permease</fullName>
    </submittedName>
</protein>
<dbReference type="InterPro" id="IPR002293">
    <property type="entry name" value="AA/rel_permease1"/>
</dbReference>
<dbReference type="InterPro" id="IPR050367">
    <property type="entry name" value="APC_superfamily"/>
</dbReference>
<proteinExistence type="inferred from homology"/>
<evidence type="ECO:0000313" key="11">
    <source>
        <dbReference type="Proteomes" id="UP001224418"/>
    </source>
</evidence>
<feature type="transmembrane region" description="Helical" evidence="9">
    <location>
        <begin position="115"/>
        <end position="136"/>
    </location>
</feature>
<dbReference type="Proteomes" id="UP001224418">
    <property type="component" value="Unassembled WGS sequence"/>
</dbReference>
<feature type="transmembrane region" description="Helical" evidence="9">
    <location>
        <begin position="446"/>
        <end position="465"/>
    </location>
</feature>
<evidence type="ECO:0000256" key="4">
    <source>
        <dbReference type="ARBA" id="ARBA00022475"/>
    </source>
</evidence>
<dbReference type="RefSeq" id="WP_307354637.1">
    <property type="nucleotide sequence ID" value="NZ_BAAACJ010000024.1"/>
</dbReference>
<sequence>MKENDKLGLSMLVLIGMGSMIGGGIFNSPTDLINLANPQSVVIAWIIGGIGIIALAMVFNMLANKKPELTGGIYTYAKEGFGEFAGFNSAWGYWISAWLGNVAFIVLLVKTLADLVGGMSAIVSFAFATVLLWAVYLLQIRGTKNTSIINSIVTIAKLIPIVLAILLGVFIFKKDIFFVPNWQNTLASTGSATNLLKQVSGSMGTILWSFVGIEAAVVLSERAESQKIVGKAIIISIIATLAIYMFITIVSMGAIQANSLSKSVTPFADLLGKTVIGKSGSIIAKLGLIISLIGAFISWVMLAAETPYLVAKSGSMPKWLGKLDKNDVPRNSLMVTTILTQIFLFSLLSGAFQKAYSMLYNIATTSILIPYFFSAIYGAKAALGEEKFTGLDKVIAIIATIYTIYVIYAVGILYLGLTVILYALGIYVYIKAKKENGKEITSGEKIWMAIILIISILMIIGLATGKVAI</sequence>
<feature type="transmembrane region" description="Helical" evidence="9">
    <location>
        <begin position="199"/>
        <end position="220"/>
    </location>
</feature>
<dbReference type="InterPro" id="IPR004754">
    <property type="entry name" value="Amino_acid_antiprt"/>
</dbReference>
<dbReference type="Gene3D" id="1.20.1740.10">
    <property type="entry name" value="Amino acid/polyamine transporter I"/>
    <property type="match status" value="1"/>
</dbReference>
<dbReference type="Pfam" id="PF13520">
    <property type="entry name" value="AA_permease_2"/>
    <property type="match status" value="1"/>
</dbReference>
<feature type="transmembrane region" description="Helical" evidence="9">
    <location>
        <begin position="148"/>
        <end position="172"/>
    </location>
</feature>
<evidence type="ECO:0000256" key="3">
    <source>
        <dbReference type="ARBA" id="ARBA00022448"/>
    </source>
</evidence>
<feature type="transmembrane region" description="Helical" evidence="9">
    <location>
        <begin position="332"/>
        <end position="352"/>
    </location>
</feature>
<accession>A0ABU0JMK4</accession>
<gene>
    <name evidence="10" type="ORF">QOZ93_000005</name>
</gene>
<feature type="transmembrane region" description="Helical" evidence="9">
    <location>
        <begin position="7"/>
        <end position="26"/>
    </location>
</feature>
<keyword evidence="5 9" id="KW-0812">Transmembrane</keyword>
<feature type="transmembrane region" description="Helical" evidence="9">
    <location>
        <begin position="288"/>
        <end position="311"/>
    </location>
</feature>
<keyword evidence="3" id="KW-0813">Transport</keyword>
<dbReference type="PANTHER" id="PTHR42770">
    <property type="entry name" value="AMINO ACID TRANSPORTER-RELATED"/>
    <property type="match status" value="1"/>
</dbReference>
<organism evidence="10 11">
    <name type="scientific">Hathewaya limosa</name>
    <name type="common">Clostridium limosum</name>
    <dbReference type="NCBI Taxonomy" id="1536"/>
    <lineage>
        <taxon>Bacteria</taxon>
        <taxon>Bacillati</taxon>
        <taxon>Bacillota</taxon>
        <taxon>Clostridia</taxon>
        <taxon>Eubacteriales</taxon>
        <taxon>Clostridiaceae</taxon>
        <taxon>Hathewaya</taxon>
    </lineage>
</organism>
<reference evidence="10 11" key="1">
    <citation type="submission" date="2023-07" db="EMBL/GenBank/DDBJ databases">
        <title>Genomic Encyclopedia of Type Strains, Phase IV (KMG-IV): sequencing the most valuable type-strain genomes for metagenomic binning, comparative biology and taxonomic classification.</title>
        <authorList>
            <person name="Goeker M."/>
        </authorList>
    </citation>
    <scope>NUCLEOTIDE SEQUENCE [LARGE SCALE GENOMIC DNA]</scope>
    <source>
        <strain evidence="10 11">DSM 1400</strain>
    </source>
</reference>
<dbReference type="PIRSF" id="PIRSF006060">
    <property type="entry name" value="AA_transporter"/>
    <property type="match status" value="1"/>
</dbReference>
<comment type="subcellular location">
    <subcellularLocation>
        <location evidence="1">Cell membrane</location>
        <topology evidence="1">Multi-pass membrane protein</topology>
    </subcellularLocation>
</comment>
<evidence type="ECO:0000256" key="6">
    <source>
        <dbReference type="ARBA" id="ARBA00022970"/>
    </source>
</evidence>
<evidence type="ECO:0000256" key="7">
    <source>
        <dbReference type="ARBA" id="ARBA00022989"/>
    </source>
</evidence>
<evidence type="ECO:0000256" key="8">
    <source>
        <dbReference type="ARBA" id="ARBA00023136"/>
    </source>
</evidence>
<dbReference type="PANTHER" id="PTHR42770:SF4">
    <property type="entry name" value="ARGININE_ORNITHINE ANTIPORTER-RELATED"/>
    <property type="match status" value="1"/>
</dbReference>
<feature type="transmembrane region" description="Helical" evidence="9">
    <location>
        <begin position="358"/>
        <end position="378"/>
    </location>
</feature>
<dbReference type="EMBL" id="JAUSWN010000001">
    <property type="protein sequence ID" value="MDQ0478304.1"/>
    <property type="molecule type" value="Genomic_DNA"/>
</dbReference>
<comment type="caution">
    <text evidence="10">The sequence shown here is derived from an EMBL/GenBank/DDBJ whole genome shotgun (WGS) entry which is preliminary data.</text>
</comment>
<evidence type="ECO:0000256" key="5">
    <source>
        <dbReference type="ARBA" id="ARBA00022692"/>
    </source>
</evidence>
<evidence type="ECO:0000256" key="2">
    <source>
        <dbReference type="ARBA" id="ARBA00008220"/>
    </source>
</evidence>
<dbReference type="NCBIfam" id="TIGR00905">
    <property type="entry name" value="2A0302"/>
    <property type="match status" value="1"/>
</dbReference>
<comment type="similarity">
    <text evidence="2">Belongs to the amino acid-polyamine-organocation (APC) superfamily. Basic amino acid/polyamine antiporter (APA) (TC 2.A.3.2) family.</text>
</comment>
<feature type="transmembrane region" description="Helical" evidence="9">
    <location>
        <begin position="232"/>
        <end position="255"/>
    </location>
</feature>
<keyword evidence="6" id="KW-0029">Amino-acid transport</keyword>
<evidence type="ECO:0000313" key="10">
    <source>
        <dbReference type="EMBL" id="MDQ0478304.1"/>
    </source>
</evidence>
<keyword evidence="7 9" id="KW-1133">Transmembrane helix</keyword>
<feature type="transmembrane region" description="Helical" evidence="9">
    <location>
        <begin position="84"/>
        <end position="109"/>
    </location>
</feature>
<feature type="transmembrane region" description="Helical" evidence="9">
    <location>
        <begin position="413"/>
        <end position="430"/>
    </location>
</feature>
<name>A0ABU0JMK4_HATLI</name>
<keyword evidence="4" id="KW-1003">Cell membrane</keyword>
<evidence type="ECO:0000256" key="1">
    <source>
        <dbReference type="ARBA" id="ARBA00004651"/>
    </source>
</evidence>